<dbReference type="Proteomes" id="UP001152798">
    <property type="component" value="Chromosome 5"/>
</dbReference>
<keyword evidence="1" id="KW-1133">Transmembrane helix</keyword>
<evidence type="ECO:0000256" key="1">
    <source>
        <dbReference type="SAM" id="Phobius"/>
    </source>
</evidence>
<protein>
    <submittedName>
        <fullName evidence="2">Uncharacterized protein</fullName>
    </submittedName>
</protein>
<evidence type="ECO:0000313" key="3">
    <source>
        <dbReference type="Proteomes" id="UP001152798"/>
    </source>
</evidence>
<keyword evidence="1" id="KW-0472">Membrane</keyword>
<proteinExistence type="predicted"/>
<keyword evidence="1" id="KW-0812">Transmembrane</keyword>
<evidence type="ECO:0000313" key="2">
    <source>
        <dbReference type="EMBL" id="CAH1404075.1"/>
    </source>
</evidence>
<reference evidence="2" key="1">
    <citation type="submission" date="2022-01" db="EMBL/GenBank/DDBJ databases">
        <authorList>
            <person name="King R."/>
        </authorList>
    </citation>
    <scope>NUCLEOTIDE SEQUENCE</scope>
</reference>
<dbReference type="EMBL" id="OV725081">
    <property type="protein sequence ID" value="CAH1404075.1"/>
    <property type="molecule type" value="Genomic_DNA"/>
</dbReference>
<gene>
    <name evidence="2" type="ORF">NEZAVI_LOCUS12547</name>
</gene>
<dbReference type="AlphaFoldDB" id="A0A9P0HLF5"/>
<sequence>MRTGCYKSLCDTIGSYIYIFHKKISTSKTFIYFNSIIFVCFGKSSSLLILLKLVDDRFIKVY</sequence>
<organism evidence="2 3">
    <name type="scientific">Nezara viridula</name>
    <name type="common">Southern green stink bug</name>
    <name type="synonym">Cimex viridulus</name>
    <dbReference type="NCBI Taxonomy" id="85310"/>
    <lineage>
        <taxon>Eukaryota</taxon>
        <taxon>Metazoa</taxon>
        <taxon>Ecdysozoa</taxon>
        <taxon>Arthropoda</taxon>
        <taxon>Hexapoda</taxon>
        <taxon>Insecta</taxon>
        <taxon>Pterygota</taxon>
        <taxon>Neoptera</taxon>
        <taxon>Paraneoptera</taxon>
        <taxon>Hemiptera</taxon>
        <taxon>Heteroptera</taxon>
        <taxon>Panheteroptera</taxon>
        <taxon>Pentatomomorpha</taxon>
        <taxon>Pentatomoidea</taxon>
        <taxon>Pentatomidae</taxon>
        <taxon>Pentatominae</taxon>
        <taxon>Nezara</taxon>
    </lineage>
</organism>
<accession>A0A9P0HLF5</accession>
<keyword evidence="3" id="KW-1185">Reference proteome</keyword>
<feature type="transmembrane region" description="Helical" evidence="1">
    <location>
        <begin position="30"/>
        <end position="51"/>
    </location>
</feature>
<name>A0A9P0HLF5_NEZVI</name>